<evidence type="ECO:0000259" key="4">
    <source>
        <dbReference type="PROSITE" id="PS50930"/>
    </source>
</evidence>
<proteinExistence type="predicted"/>
<dbReference type="Pfam" id="PF04397">
    <property type="entry name" value="LytTR"/>
    <property type="match status" value="1"/>
</dbReference>
<dbReference type="AlphaFoldDB" id="A0AAW4HCW3"/>
<dbReference type="Proteomes" id="UP000664056">
    <property type="component" value="Unassembled WGS sequence"/>
</dbReference>
<evidence type="ECO:0000313" key="6">
    <source>
        <dbReference type="Proteomes" id="UP000664056"/>
    </source>
</evidence>
<feature type="domain" description="Response regulatory" evidence="3">
    <location>
        <begin position="3"/>
        <end position="114"/>
    </location>
</feature>
<feature type="modified residue" description="4-aspartylphosphate" evidence="2">
    <location>
        <position position="54"/>
    </location>
</feature>
<dbReference type="Pfam" id="PF00072">
    <property type="entry name" value="Response_reg"/>
    <property type="match status" value="1"/>
</dbReference>
<evidence type="ECO:0000313" key="5">
    <source>
        <dbReference type="EMBL" id="MBN8122356.1"/>
    </source>
</evidence>
<dbReference type="InterPro" id="IPR001789">
    <property type="entry name" value="Sig_transdc_resp-reg_receiver"/>
</dbReference>
<dbReference type="GO" id="GO:0000156">
    <property type="term" value="F:phosphorelay response regulator activity"/>
    <property type="evidence" value="ECO:0007669"/>
    <property type="project" value="InterPro"/>
</dbReference>
<organism evidence="5 6">
    <name type="scientific">Vibrio vulnificus</name>
    <dbReference type="NCBI Taxonomy" id="672"/>
    <lineage>
        <taxon>Bacteria</taxon>
        <taxon>Pseudomonadati</taxon>
        <taxon>Pseudomonadota</taxon>
        <taxon>Gammaproteobacteria</taxon>
        <taxon>Vibrionales</taxon>
        <taxon>Vibrionaceae</taxon>
        <taxon>Vibrio</taxon>
    </lineage>
</organism>
<keyword evidence="2" id="KW-0597">Phosphoprotein</keyword>
<dbReference type="SUPFAM" id="SSF52172">
    <property type="entry name" value="CheY-like"/>
    <property type="match status" value="1"/>
</dbReference>
<evidence type="ECO:0000256" key="1">
    <source>
        <dbReference type="ARBA" id="ARBA00023012"/>
    </source>
</evidence>
<dbReference type="PROSITE" id="PS50110">
    <property type="entry name" value="RESPONSE_REGULATORY"/>
    <property type="match status" value="1"/>
</dbReference>
<name>A0AAW4HCW3_VIBVL</name>
<dbReference type="Gene3D" id="3.40.50.2300">
    <property type="match status" value="1"/>
</dbReference>
<comment type="caution">
    <text evidence="5">The sequence shown here is derived from an EMBL/GenBank/DDBJ whole genome shotgun (WGS) entry which is preliminary data.</text>
</comment>
<dbReference type="PANTHER" id="PTHR37299">
    <property type="entry name" value="TRANSCRIPTIONAL REGULATOR-RELATED"/>
    <property type="match status" value="1"/>
</dbReference>
<feature type="domain" description="HTH LytTR-type" evidence="4">
    <location>
        <begin position="130"/>
        <end position="234"/>
    </location>
</feature>
<dbReference type="InterPro" id="IPR046947">
    <property type="entry name" value="LytR-like"/>
</dbReference>
<dbReference type="GO" id="GO:0003677">
    <property type="term" value="F:DNA binding"/>
    <property type="evidence" value="ECO:0007669"/>
    <property type="project" value="InterPro"/>
</dbReference>
<accession>A0AAW4HCW3</accession>
<dbReference type="SMART" id="SM00850">
    <property type="entry name" value="LytTR"/>
    <property type="match status" value="1"/>
</dbReference>
<evidence type="ECO:0000256" key="2">
    <source>
        <dbReference type="PROSITE-ProRule" id="PRU00169"/>
    </source>
</evidence>
<dbReference type="EMBL" id="JAFKOQ010000006">
    <property type="protein sequence ID" value="MBN8122356.1"/>
    <property type="molecule type" value="Genomic_DNA"/>
</dbReference>
<dbReference type="RefSeq" id="WP_045628777.1">
    <property type="nucleotide sequence ID" value="NZ_JAFKOQ010000006.1"/>
</dbReference>
<sequence length="234" mass="26708">MYRVLIVEDSRLARLELSTQLAEVMPISAMYEASCLNEARVILTEQEIDVLFLDIDLPDGNGFELLQELTPTPHVIFTTAYNQYAVDAFERDAVDYLLKPFSVERLKKACARLPLSVNNTETTLSIDQKIFVKDGTRCWFVPLANIEKFSAQGNYTQVHFEQNRPMLSKTLANIELRLPEEAFFRANRSEIVQLSHINTTELCSSGALVLMLHSGDKVEVSRRQLSKFRQLFSL</sequence>
<dbReference type="PROSITE" id="PS50930">
    <property type="entry name" value="HTH_LYTTR"/>
    <property type="match status" value="1"/>
</dbReference>
<evidence type="ECO:0000259" key="3">
    <source>
        <dbReference type="PROSITE" id="PS50110"/>
    </source>
</evidence>
<dbReference type="InterPro" id="IPR011006">
    <property type="entry name" value="CheY-like_superfamily"/>
</dbReference>
<keyword evidence="1" id="KW-0902">Two-component regulatory system</keyword>
<dbReference type="SMART" id="SM00448">
    <property type="entry name" value="REC"/>
    <property type="match status" value="1"/>
</dbReference>
<dbReference type="InterPro" id="IPR007492">
    <property type="entry name" value="LytTR_DNA-bd_dom"/>
</dbReference>
<reference evidence="5" key="1">
    <citation type="submission" date="2021-03" db="EMBL/GenBank/DDBJ databases">
        <title>Study of the foodborne Vibrio vulnificus isolates from China.</title>
        <authorList>
            <person name="Zheng Z."/>
            <person name="Ye L."/>
        </authorList>
    </citation>
    <scope>NUCLEOTIDE SEQUENCE</scope>
    <source>
        <strain evidence="5">Vv1582</strain>
    </source>
</reference>
<dbReference type="PANTHER" id="PTHR37299:SF1">
    <property type="entry name" value="STAGE 0 SPORULATION PROTEIN A HOMOLOG"/>
    <property type="match status" value="1"/>
</dbReference>
<dbReference type="Gene3D" id="2.40.50.1020">
    <property type="entry name" value="LytTr DNA-binding domain"/>
    <property type="match status" value="1"/>
</dbReference>
<protein>
    <submittedName>
        <fullName evidence="5">Response regulator transcription factor</fullName>
    </submittedName>
</protein>
<gene>
    <name evidence="5" type="ORF">J0J18_11495</name>
</gene>